<accession>A0A089HGL1</accession>
<dbReference type="Pfam" id="PF07833">
    <property type="entry name" value="Cu_amine_oxidN1"/>
    <property type="match status" value="1"/>
</dbReference>
<dbReference type="PANTHER" id="PTHR30404:SF0">
    <property type="entry name" value="N-ACETYLMURAMOYL-L-ALANINE AMIDASE AMIC"/>
    <property type="match status" value="1"/>
</dbReference>
<organism evidence="4 5">
    <name type="scientific">Paenibacillus durus</name>
    <name type="common">Paenibacillus azotofixans</name>
    <dbReference type="NCBI Taxonomy" id="44251"/>
    <lineage>
        <taxon>Bacteria</taxon>
        <taxon>Bacillati</taxon>
        <taxon>Bacillota</taxon>
        <taxon>Bacilli</taxon>
        <taxon>Bacillales</taxon>
        <taxon>Paenibacillaceae</taxon>
        <taxon>Paenibacillus</taxon>
    </lineage>
</organism>
<feature type="compositionally biased region" description="Low complexity" evidence="2">
    <location>
        <begin position="109"/>
        <end position="129"/>
    </location>
</feature>
<dbReference type="SMART" id="SM00646">
    <property type="entry name" value="Ami_3"/>
    <property type="match status" value="1"/>
</dbReference>
<dbReference type="KEGG" id="pdu:PDUR_03090"/>
<feature type="compositionally biased region" description="Polar residues" evidence="2">
    <location>
        <begin position="141"/>
        <end position="154"/>
    </location>
</feature>
<keyword evidence="5" id="KW-1185">Reference proteome</keyword>
<sequence length="465" mass="50478">MVPLRIVSEELGAKVSWNQADKRITVKKDERVLRLYIDKTKAFVNGDSYLLETAPLLVKGSTLIPVRFVTENLGLKVIWDKSTRSVSLINTGEVAVSGNLPDKTSSPVPAGAAQAPGLSSSAAASTSPSSPKPTPSPSAGMFSSQPSETTKPGISSSPSASPADDGTNGNLPVVNRIERSEDGLKIAAEGGSIKPEVSGLSDPERLVIDVPGATLGLMMNGENMVQNGEIPVNDSYINQIRYTLFQGNSSGVRIIVDLKQKIQYNLLESQESGEWTLQLGPMYTDTKQYQVVLDAGHGGTDPGNTSVGGRYEKEFNLAIVLKLAKVLEEDPNISVFLTRQDDTAVKRADRATFANNLKADIFISIHGNSYRKQSASGTETHYTRDDSKELADVLHRHIVPATGFIDRKVRKSNFQVTRETVMPAVLCEIGFMSNPQEERTMWDEQFQLRVAEAIAAGIKEYLQVP</sequence>
<dbReference type="eggNOG" id="COG0860">
    <property type="taxonomic scope" value="Bacteria"/>
</dbReference>
<dbReference type="AlphaFoldDB" id="A0A089HGL1"/>
<keyword evidence="1" id="KW-0378">Hydrolase</keyword>
<dbReference type="Pfam" id="PF01520">
    <property type="entry name" value="Amidase_3"/>
    <property type="match status" value="1"/>
</dbReference>
<dbReference type="InterPro" id="IPR021731">
    <property type="entry name" value="AMIN_dom"/>
</dbReference>
<dbReference type="Pfam" id="PF11741">
    <property type="entry name" value="AMIN"/>
    <property type="match status" value="1"/>
</dbReference>
<feature type="region of interest" description="Disordered" evidence="2">
    <location>
        <begin position="96"/>
        <end position="173"/>
    </location>
</feature>
<dbReference type="EMBL" id="CP009288">
    <property type="protein sequence ID" value="AIQ11101.1"/>
    <property type="molecule type" value="Genomic_DNA"/>
</dbReference>
<dbReference type="CDD" id="cd02696">
    <property type="entry name" value="MurNAc-LAA"/>
    <property type="match status" value="1"/>
</dbReference>
<proteinExistence type="predicted"/>
<dbReference type="PANTHER" id="PTHR30404">
    <property type="entry name" value="N-ACETYLMURAMOYL-L-ALANINE AMIDASE"/>
    <property type="match status" value="1"/>
</dbReference>
<evidence type="ECO:0000313" key="4">
    <source>
        <dbReference type="EMBL" id="AIQ11101.1"/>
    </source>
</evidence>
<dbReference type="Gene3D" id="3.30.457.10">
    <property type="entry name" value="Copper amine oxidase-like, N-terminal domain"/>
    <property type="match status" value="1"/>
</dbReference>
<dbReference type="InterPro" id="IPR012854">
    <property type="entry name" value="Cu_amine_oxidase-like_N"/>
</dbReference>
<protein>
    <recommendedName>
        <fullName evidence="3">MurNAc-LAA domain-containing protein</fullName>
    </recommendedName>
</protein>
<dbReference type="STRING" id="44251.PDUR_03090"/>
<dbReference type="InterPro" id="IPR036582">
    <property type="entry name" value="Mao_N_sf"/>
</dbReference>
<name>A0A089HGL1_PAEDU</name>
<dbReference type="GO" id="GO:0009253">
    <property type="term" value="P:peptidoglycan catabolic process"/>
    <property type="evidence" value="ECO:0007669"/>
    <property type="project" value="InterPro"/>
</dbReference>
<evidence type="ECO:0000259" key="3">
    <source>
        <dbReference type="SMART" id="SM00646"/>
    </source>
</evidence>
<dbReference type="InterPro" id="IPR050695">
    <property type="entry name" value="N-acetylmuramoyl_amidase_3"/>
</dbReference>
<dbReference type="SUPFAM" id="SSF55383">
    <property type="entry name" value="Copper amine oxidase, domain N"/>
    <property type="match status" value="1"/>
</dbReference>
<dbReference type="GO" id="GO:0030288">
    <property type="term" value="C:outer membrane-bounded periplasmic space"/>
    <property type="evidence" value="ECO:0007669"/>
    <property type="project" value="TreeGrafter"/>
</dbReference>
<dbReference type="GO" id="GO:0008745">
    <property type="term" value="F:N-acetylmuramoyl-L-alanine amidase activity"/>
    <property type="evidence" value="ECO:0007669"/>
    <property type="project" value="InterPro"/>
</dbReference>
<dbReference type="Proteomes" id="UP000029409">
    <property type="component" value="Chromosome"/>
</dbReference>
<dbReference type="SUPFAM" id="SSF53187">
    <property type="entry name" value="Zn-dependent exopeptidases"/>
    <property type="match status" value="1"/>
</dbReference>
<gene>
    <name evidence="4" type="ORF">PDUR_03090</name>
</gene>
<evidence type="ECO:0000256" key="2">
    <source>
        <dbReference type="SAM" id="MobiDB-lite"/>
    </source>
</evidence>
<evidence type="ECO:0000256" key="1">
    <source>
        <dbReference type="ARBA" id="ARBA00022801"/>
    </source>
</evidence>
<feature type="compositionally biased region" description="Low complexity" evidence="2">
    <location>
        <begin position="155"/>
        <end position="165"/>
    </location>
</feature>
<reference evidence="4 5" key="1">
    <citation type="submission" date="2014-08" db="EMBL/GenBank/DDBJ databases">
        <title>Comparative genomics of the Paenibacillus odorifer group.</title>
        <authorList>
            <person name="den Bakker H.C."/>
            <person name="Tsai Y.-C."/>
            <person name="Martin N."/>
            <person name="Korlach J."/>
            <person name="Wiedmann M."/>
        </authorList>
    </citation>
    <scope>NUCLEOTIDE SEQUENCE [LARGE SCALE GENOMIC DNA]</scope>
    <source>
        <strain evidence="4 5">DSM 1735</strain>
    </source>
</reference>
<dbReference type="InterPro" id="IPR002508">
    <property type="entry name" value="MurNAc-LAA_cat"/>
</dbReference>
<feature type="domain" description="MurNAc-LAA" evidence="3">
    <location>
        <begin position="351"/>
        <end position="459"/>
    </location>
</feature>
<dbReference type="Gene3D" id="3.40.630.40">
    <property type="entry name" value="Zn-dependent exopeptidases"/>
    <property type="match status" value="1"/>
</dbReference>
<evidence type="ECO:0000313" key="5">
    <source>
        <dbReference type="Proteomes" id="UP000029409"/>
    </source>
</evidence>
<dbReference type="Gene3D" id="2.60.40.3500">
    <property type="match status" value="1"/>
</dbReference>